<evidence type="ECO:0000256" key="1">
    <source>
        <dbReference type="ARBA" id="ARBA00008103"/>
    </source>
</evidence>
<comment type="similarity">
    <text evidence="1">Belongs to the GerPA/GerPF family.</text>
</comment>
<sequence>MPAIVGPVQVTSIDGGGIVQFGDSLAISPKSSSKSVTGSGSGNTGLFIFNANGLSGSNILDLAGVDQPIAGNN</sequence>
<dbReference type="PANTHER" id="PTHR37808:SF1">
    <property type="entry name" value="SPORE GERMINATION PROTEIN-LIKE PROTEIN YDZR"/>
    <property type="match status" value="1"/>
</dbReference>
<evidence type="ECO:0000313" key="2">
    <source>
        <dbReference type="EMBL" id="MBA9025235.1"/>
    </source>
</evidence>
<reference evidence="2 3" key="1">
    <citation type="submission" date="2020-08" db="EMBL/GenBank/DDBJ databases">
        <title>Genomic Encyclopedia of Type Strains, Phase IV (KMG-IV): sequencing the most valuable type-strain genomes for metagenomic binning, comparative biology and taxonomic classification.</title>
        <authorList>
            <person name="Goeker M."/>
        </authorList>
    </citation>
    <scope>NUCLEOTIDE SEQUENCE [LARGE SCALE GENOMIC DNA]</scope>
    <source>
        <strain evidence="2 3">DSM 105481</strain>
    </source>
</reference>
<comment type="caution">
    <text evidence="2">The sequence shown here is derived from an EMBL/GenBank/DDBJ whole genome shotgun (WGS) entry which is preliminary data.</text>
</comment>
<accession>A0ABR6CJM7</accession>
<dbReference type="Proteomes" id="UP000626697">
    <property type="component" value="Unassembled WGS sequence"/>
</dbReference>
<proteinExistence type="inferred from homology"/>
<protein>
    <submittedName>
        <fullName evidence="2">Spore germination protein PF</fullName>
    </submittedName>
</protein>
<dbReference type="Pfam" id="PF10676">
    <property type="entry name" value="gerPA"/>
    <property type="match status" value="1"/>
</dbReference>
<dbReference type="InterPro" id="IPR019618">
    <property type="entry name" value="Spore_germination_GerPA"/>
</dbReference>
<evidence type="ECO:0000313" key="3">
    <source>
        <dbReference type="Proteomes" id="UP000626697"/>
    </source>
</evidence>
<keyword evidence="3" id="KW-1185">Reference proteome</keyword>
<dbReference type="PANTHER" id="PTHR37808">
    <property type="entry name" value="SPORE GERMINATION PROTEIN-LIKE PROTEIN YDZR-RELATED"/>
    <property type="match status" value="1"/>
</dbReference>
<organism evidence="2 3">
    <name type="scientific">Peribacillus huizhouensis</name>
    <dbReference type="NCBI Taxonomy" id="1501239"/>
    <lineage>
        <taxon>Bacteria</taxon>
        <taxon>Bacillati</taxon>
        <taxon>Bacillota</taxon>
        <taxon>Bacilli</taxon>
        <taxon>Bacillales</taxon>
        <taxon>Bacillaceae</taxon>
        <taxon>Peribacillus</taxon>
    </lineage>
</organism>
<name>A0ABR6CJM7_9BACI</name>
<dbReference type="EMBL" id="JACJHX010000001">
    <property type="protein sequence ID" value="MBA9025235.1"/>
    <property type="molecule type" value="Genomic_DNA"/>
</dbReference>
<dbReference type="RefSeq" id="WP_028393186.1">
    <property type="nucleotide sequence ID" value="NZ_JACJHX010000001.1"/>
</dbReference>
<gene>
    <name evidence="2" type="ORF">HNP81_000517</name>
</gene>